<evidence type="ECO:0000256" key="5">
    <source>
        <dbReference type="SAM" id="Phobius"/>
    </source>
</evidence>
<dbReference type="CDD" id="cd17365">
    <property type="entry name" value="MFS_PcaK_like"/>
    <property type="match status" value="1"/>
</dbReference>
<proteinExistence type="predicted"/>
<evidence type="ECO:0000313" key="7">
    <source>
        <dbReference type="EMBL" id="MFC3458080.1"/>
    </source>
</evidence>
<evidence type="ECO:0000259" key="6">
    <source>
        <dbReference type="PROSITE" id="PS50850"/>
    </source>
</evidence>
<evidence type="ECO:0000256" key="2">
    <source>
        <dbReference type="ARBA" id="ARBA00022692"/>
    </source>
</evidence>
<dbReference type="Gene3D" id="1.20.1250.20">
    <property type="entry name" value="MFS general substrate transporter like domains"/>
    <property type="match status" value="2"/>
</dbReference>
<feature type="transmembrane region" description="Helical" evidence="5">
    <location>
        <begin position="259"/>
        <end position="279"/>
    </location>
</feature>
<feature type="transmembrane region" description="Helical" evidence="5">
    <location>
        <begin position="149"/>
        <end position="173"/>
    </location>
</feature>
<dbReference type="PROSITE" id="PS00217">
    <property type="entry name" value="SUGAR_TRANSPORT_2"/>
    <property type="match status" value="1"/>
</dbReference>
<dbReference type="InterPro" id="IPR011701">
    <property type="entry name" value="MFS"/>
</dbReference>
<dbReference type="PANTHER" id="PTHR23508">
    <property type="entry name" value="CARBOXYLIC ACID TRANSPORTER PROTEIN HOMOLOG"/>
    <property type="match status" value="1"/>
</dbReference>
<evidence type="ECO:0000313" key="8">
    <source>
        <dbReference type="Proteomes" id="UP001595665"/>
    </source>
</evidence>
<protein>
    <submittedName>
        <fullName evidence="7">MFS transporter</fullName>
    </submittedName>
</protein>
<keyword evidence="2 5" id="KW-0812">Transmembrane</keyword>
<dbReference type="Pfam" id="PF07690">
    <property type="entry name" value="MFS_1"/>
    <property type="match status" value="1"/>
</dbReference>
<gene>
    <name evidence="7" type="ORF">ACFOPH_07430</name>
</gene>
<feature type="transmembrane region" description="Helical" evidence="5">
    <location>
        <begin position="347"/>
        <end position="373"/>
    </location>
</feature>
<accession>A0ABV7PIZ7</accession>
<dbReference type="InterPro" id="IPR005829">
    <property type="entry name" value="Sugar_transporter_CS"/>
</dbReference>
<evidence type="ECO:0000256" key="3">
    <source>
        <dbReference type="ARBA" id="ARBA00022989"/>
    </source>
</evidence>
<feature type="transmembrane region" description="Helical" evidence="5">
    <location>
        <begin position="25"/>
        <end position="50"/>
    </location>
</feature>
<feature type="transmembrane region" description="Helical" evidence="5">
    <location>
        <begin position="291"/>
        <end position="311"/>
    </location>
</feature>
<comment type="subcellular location">
    <subcellularLocation>
        <location evidence="1">Membrane</location>
        <topology evidence="1">Multi-pass membrane protein</topology>
    </subcellularLocation>
</comment>
<dbReference type="PROSITE" id="PS00216">
    <property type="entry name" value="SUGAR_TRANSPORT_1"/>
    <property type="match status" value="1"/>
</dbReference>
<feature type="domain" description="Major facilitator superfamily (MFS) profile" evidence="6">
    <location>
        <begin position="25"/>
        <end position="437"/>
    </location>
</feature>
<dbReference type="Proteomes" id="UP001595665">
    <property type="component" value="Unassembled WGS sequence"/>
</dbReference>
<comment type="caution">
    <text evidence="7">The sequence shown here is derived from an EMBL/GenBank/DDBJ whole genome shotgun (WGS) entry which is preliminary data.</text>
</comment>
<feature type="transmembrane region" description="Helical" evidence="5">
    <location>
        <begin position="413"/>
        <end position="432"/>
    </location>
</feature>
<evidence type="ECO:0000256" key="1">
    <source>
        <dbReference type="ARBA" id="ARBA00004141"/>
    </source>
</evidence>
<dbReference type="PROSITE" id="PS50850">
    <property type="entry name" value="MFS"/>
    <property type="match status" value="1"/>
</dbReference>
<feature type="transmembrane region" description="Helical" evidence="5">
    <location>
        <begin position="323"/>
        <end position="341"/>
    </location>
</feature>
<feature type="transmembrane region" description="Helical" evidence="5">
    <location>
        <begin position="179"/>
        <end position="199"/>
    </location>
</feature>
<keyword evidence="3 5" id="KW-1133">Transmembrane helix</keyword>
<sequence>MQANNALSVQQFIDHQPFSALQKRLLALCFLVVAIDGFDTASIGFIAPALRGEWQLSAAALAPLFGAGLFGLMAGALLLGPLADRYGRKPILILSVAFFGLTSLLSSFATDMTTLLVLRFLTGLGLGGAMPTTITLTSEYCPQARRASLVTLMFCGFTIGSALGGLVAAQLLATVGWRGILMIGGVLPLLLVPVLVFLLPESLRWLVLRGRDGGAIAAKIAGGIAGAGKAVPALSVSDVKLPGSPVSQLFRPGLIGGTLLLWTTFFMSLLIIYLLSSWLPTILNGAGHSLSQASFISSAFQIGGTAGAILLGRWMDRFRPHRVLALAYGAAALCIAAVGVATDNVPLLVLAVFGVGFGVSGSQVGANALAAAFYPTTSRATGVSWASAIGRSGSVLGSMVGGALLAAELSTQTIFLLLAVPALLAAVALLAMGRLQARAEPAAVQPAAPESAALTPLSATTNH</sequence>
<keyword evidence="4 5" id="KW-0472">Membrane</keyword>
<dbReference type="RefSeq" id="WP_379734490.1">
    <property type="nucleotide sequence ID" value="NZ_JBHRVV010000001.1"/>
</dbReference>
<feature type="transmembrane region" description="Helical" evidence="5">
    <location>
        <begin position="56"/>
        <end position="79"/>
    </location>
</feature>
<dbReference type="InterPro" id="IPR020846">
    <property type="entry name" value="MFS_dom"/>
</dbReference>
<keyword evidence="8" id="KW-1185">Reference proteome</keyword>
<feature type="transmembrane region" description="Helical" evidence="5">
    <location>
        <begin position="116"/>
        <end position="137"/>
    </location>
</feature>
<dbReference type="InterPro" id="IPR036259">
    <property type="entry name" value="MFS_trans_sf"/>
</dbReference>
<feature type="transmembrane region" description="Helical" evidence="5">
    <location>
        <begin position="385"/>
        <end position="407"/>
    </location>
</feature>
<organism evidence="7 8">
    <name type="scientific">Massilia haematophila</name>
    <dbReference type="NCBI Taxonomy" id="457923"/>
    <lineage>
        <taxon>Bacteria</taxon>
        <taxon>Pseudomonadati</taxon>
        <taxon>Pseudomonadota</taxon>
        <taxon>Betaproteobacteria</taxon>
        <taxon>Burkholderiales</taxon>
        <taxon>Oxalobacteraceae</taxon>
        <taxon>Telluria group</taxon>
        <taxon>Massilia</taxon>
    </lineage>
</organism>
<dbReference type="EMBL" id="JBHRVV010000001">
    <property type="protein sequence ID" value="MFC3458080.1"/>
    <property type="molecule type" value="Genomic_DNA"/>
</dbReference>
<dbReference type="SUPFAM" id="SSF103473">
    <property type="entry name" value="MFS general substrate transporter"/>
    <property type="match status" value="1"/>
</dbReference>
<name>A0ABV7PIZ7_9BURK</name>
<evidence type="ECO:0000256" key="4">
    <source>
        <dbReference type="ARBA" id="ARBA00023136"/>
    </source>
</evidence>
<reference evidence="8" key="1">
    <citation type="journal article" date="2019" name="Int. J. Syst. Evol. Microbiol.">
        <title>The Global Catalogue of Microorganisms (GCM) 10K type strain sequencing project: providing services to taxonomists for standard genome sequencing and annotation.</title>
        <authorList>
            <consortium name="The Broad Institute Genomics Platform"/>
            <consortium name="The Broad Institute Genome Sequencing Center for Infectious Disease"/>
            <person name="Wu L."/>
            <person name="Ma J."/>
        </authorList>
    </citation>
    <scope>NUCLEOTIDE SEQUENCE [LARGE SCALE GENOMIC DNA]</scope>
    <source>
        <strain evidence="8">CCM 7480</strain>
    </source>
</reference>
<dbReference type="PANTHER" id="PTHR23508:SF10">
    <property type="entry name" value="CARBOXYLIC ACID TRANSPORTER PROTEIN HOMOLOG"/>
    <property type="match status" value="1"/>
</dbReference>
<feature type="transmembrane region" description="Helical" evidence="5">
    <location>
        <begin position="91"/>
        <end position="110"/>
    </location>
</feature>